<dbReference type="AlphaFoldDB" id="A0A8H7R3Y4"/>
<dbReference type="OrthoDB" id="2379842at2759"/>
<evidence type="ECO:0000313" key="1">
    <source>
        <dbReference type="EMBL" id="KAG2203440.1"/>
    </source>
</evidence>
<name>A0A8H7R3Y4_9FUNG</name>
<proteinExistence type="predicted"/>
<comment type="caution">
    <text evidence="1">The sequence shown here is derived from an EMBL/GenBank/DDBJ whole genome shotgun (WGS) entry which is preliminary data.</text>
</comment>
<evidence type="ECO:0000313" key="2">
    <source>
        <dbReference type="Proteomes" id="UP000646827"/>
    </source>
</evidence>
<keyword evidence="2" id="KW-1185">Reference proteome</keyword>
<reference evidence="1 2" key="1">
    <citation type="submission" date="2020-12" db="EMBL/GenBank/DDBJ databases">
        <title>Metabolic potential, ecology and presence of endohyphal bacteria is reflected in genomic diversity of Mucoromycotina.</title>
        <authorList>
            <person name="Muszewska A."/>
            <person name="Okrasinska A."/>
            <person name="Steczkiewicz K."/>
            <person name="Drgas O."/>
            <person name="Orlowska M."/>
            <person name="Perlinska-Lenart U."/>
            <person name="Aleksandrzak-Piekarczyk T."/>
            <person name="Szatraj K."/>
            <person name="Zielenkiewicz U."/>
            <person name="Pilsyk S."/>
            <person name="Malc E."/>
            <person name="Mieczkowski P."/>
            <person name="Kruszewska J.S."/>
            <person name="Biernat P."/>
            <person name="Pawlowska J."/>
        </authorList>
    </citation>
    <scope>NUCLEOTIDE SEQUENCE [LARGE SCALE GENOMIC DNA]</scope>
    <source>
        <strain evidence="1 2">CBS 142.35</strain>
    </source>
</reference>
<sequence>EGKHNTLDNTQPTNQQPLTPSIKLCIVPNLNLVTDLIPPFAVETVHNPAADGNYEFRALAFELFGSEDRYVDVKDTMLLHYLKNIDSDYKRYDHGCVKGILNPQDNQWFCTPDYAQITTDAFQTSIALFDGFQSNMYIPLHINPFDAKHTYPIILQLKNNHIILMKIKPGSHI</sequence>
<gene>
    <name evidence="1" type="ORF">INT45_004821</name>
</gene>
<protein>
    <submittedName>
        <fullName evidence="1">Uncharacterized protein</fullName>
    </submittedName>
</protein>
<dbReference type="EMBL" id="JAEPRB010001526">
    <property type="protein sequence ID" value="KAG2203440.1"/>
    <property type="molecule type" value="Genomic_DNA"/>
</dbReference>
<accession>A0A8H7R3Y4</accession>
<feature type="non-terminal residue" evidence="1">
    <location>
        <position position="1"/>
    </location>
</feature>
<organism evidence="1 2">
    <name type="scientific">Circinella minor</name>
    <dbReference type="NCBI Taxonomy" id="1195481"/>
    <lineage>
        <taxon>Eukaryota</taxon>
        <taxon>Fungi</taxon>
        <taxon>Fungi incertae sedis</taxon>
        <taxon>Mucoromycota</taxon>
        <taxon>Mucoromycotina</taxon>
        <taxon>Mucoromycetes</taxon>
        <taxon>Mucorales</taxon>
        <taxon>Lichtheimiaceae</taxon>
        <taxon>Circinella</taxon>
    </lineage>
</organism>
<dbReference type="Proteomes" id="UP000646827">
    <property type="component" value="Unassembled WGS sequence"/>
</dbReference>